<dbReference type="KEGG" id="cei:CEPID_09020"/>
<proteinExistence type="predicted"/>
<dbReference type="STRING" id="1050174.CEPID_09020"/>
<name>A0A0G3GSY9_9CORY</name>
<sequence length="186" mass="19670">MTVTDVKTTPKRATTSWAVLAALILLPTLSGCSQIGHLIAGEDPTNATKQEKVEVTETPKPSFVAQQVPQKTGQKPGSVAKDDGLNVEWKILAANNGPTGGTQFKVLVKNLDLNVAVPAEEINKFHLAIPGNGDVPRQKAEDEGLDLPLGPGASTVINVSFNTSPYNLSNSKLTLGNVVFEGYLNL</sequence>
<dbReference type="OrthoDB" id="4419866at2"/>
<gene>
    <name evidence="1" type="ORF">CEPID_09020</name>
</gene>
<dbReference type="PATRIC" id="fig|1050174.4.peg.1815"/>
<dbReference type="Proteomes" id="UP000035368">
    <property type="component" value="Chromosome"/>
</dbReference>
<dbReference type="AlphaFoldDB" id="A0A0G3GSY9"/>
<evidence type="ECO:0000313" key="1">
    <source>
        <dbReference type="EMBL" id="AKK03650.1"/>
    </source>
</evidence>
<evidence type="ECO:0000313" key="2">
    <source>
        <dbReference type="Proteomes" id="UP000035368"/>
    </source>
</evidence>
<dbReference type="RefSeq" id="WP_052843467.1">
    <property type="nucleotide sequence ID" value="NZ_CP011541.1"/>
</dbReference>
<organism evidence="1 2">
    <name type="scientific">Corynebacterium epidermidicanis</name>
    <dbReference type="NCBI Taxonomy" id="1050174"/>
    <lineage>
        <taxon>Bacteria</taxon>
        <taxon>Bacillati</taxon>
        <taxon>Actinomycetota</taxon>
        <taxon>Actinomycetes</taxon>
        <taxon>Mycobacteriales</taxon>
        <taxon>Corynebacteriaceae</taxon>
        <taxon>Corynebacterium</taxon>
    </lineage>
</organism>
<accession>A0A0G3GSY9</accession>
<dbReference type="PROSITE" id="PS51257">
    <property type="entry name" value="PROKAR_LIPOPROTEIN"/>
    <property type="match status" value="1"/>
</dbReference>
<protein>
    <submittedName>
        <fullName evidence="1">Uncharacterized protein</fullName>
    </submittedName>
</protein>
<dbReference type="EMBL" id="CP011541">
    <property type="protein sequence ID" value="AKK03650.1"/>
    <property type="molecule type" value="Genomic_DNA"/>
</dbReference>
<reference evidence="1 2" key="1">
    <citation type="submission" date="2015-05" db="EMBL/GenBank/DDBJ databases">
        <title>Complete genome sequence of Corynebacterium epidermidicanis DSM 45586, isolated from the skin of a dog suffering from pruritus.</title>
        <authorList>
            <person name="Ruckert C."/>
            <person name="Albersmeier A."/>
            <person name="Winkler A."/>
            <person name="Tauch A."/>
        </authorList>
    </citation>
    <scope>NUCLEOTIDE SEQUENCE [LARGE SCALE GENOMIC DNA]</scope>
    <source>
        <strain evidence="1 2">DSM 45586</strain>
    </source>
</reference>
<keyword evidence="2" id="KW-1185">Reference proteome</keyword>